<keyword evidence="2" id="KW-1185">Reference proteome</keyword>
<dbReference type="Proteomes" id="UP001143910">
    <property type="component" value="Unassembled WGS sequence"/>
</dbReference>
<organism evidence="1 2">
    <name type="scientific">Zarea fungicola</name>
    <dbReference type="NCBI Taxonomy" id="93591"/>
    <lineage>
        <taxon>Eukaryota</taxon>
        <taxon>Fungi</taxon>
        <taxon>Dikarya</taxon>
        <taxon>Ascomycota</taxon>
        <taxon>Pezizomycotina</taxon>
        <taxon>Sordariomycetes</taxon>
        <taxon>Hypocreomycetidae</taxon>
        <taxon>Hypocreales</taxon>
        <taxon>Cordycipitaceae</taxon>
        <taxon>Zarea</taxon>
    </lineage>
</organism>
<accession>A0ACC1NKZ8</accession>
<gene>
    <name evidence="1" type="ORF">NQ176_g3196</name>
</gene>
<protein>
    <submittedName>
        <fullName evidence="1">Uncharacterized protein</fullName>
    </submittedName>
</protein>
<proteinExistence type="predicted"/>
<dbReference type="EMBL" id="JANJQO010000275">
    <property type="protein sequence ID" value="KAJ2979531.1"/>
    <property type="molecule type" value="Genomic_DNA"/>
</dbReference>
<evidence type="ECO:0000313" key="1">
    <source>
        <dbReference type="EMBL" id="KAJ2979531.1"/>
    </source>
</evidence>
<sequence>MKYTACFALSLVAIASASSSASIAERDPAPYQRVINSITTDVTALDAAVNKFSGGDKKPVIDASDALIKAINDGKTTIDGLPDLSASDALPLAGSLTALNTQSQDLITDLKSKRSDVESANGCDAVRKALEDINTSSQALVKSAVLKVPQSFQTVANGYLSDYTKSFNDTQDYFSAANCKDSGGSGNSTSNTASSASTSTTNSSGGSASSPTTAQSSTTSSQAAASPSGKNAGTMLAPVWTWTLGTAMAVISVYC</sequence>
<name>A0ACC1NKZ8_9HYPO</name>
<reference evidence="1" key="1">
    <citation type="submission" date="2022-08" db="EMBL/GenBank/DDBJ databases">
        <title>Genome Sequence of Lecanicillium fungicola.</title>
        <authorList>
            <person name="Buettner E."/>
        </authorList>
    </citation>
    <scope>NUCLEOTIDE SEQUENCE</scope>
    <source>
        <strain evidence="1">Babe33</strain>
    </source>
</reference>
<evidence type="ECO:0000313" key="2">
    <source>
        <dbReference type="Proteomes" id="UP001143910"/>
    </source>
</evidence>
<comment type="caution">
    <text evidence="1">The sequence shown here is derived from an EMBL/GenBank/DDBJ whole genome shotgun (WGS) entry which is preliminary data.</text>
</comment>